<accession>A0A268QUH8</accession>
<feature type="domain" description="Penicillin-binding protein dimerisation" evidence="4">
    <location>
        <begin position="3"/>
        <end position="61"/>
    </location>
</feature>
<proteinExistence type="predicted"/>
<dbReference type="RefSeq" id="WP_143118245.1">
    <property type="nucleotide sequence ID" value="NZ_NPBS01001109.1"/>
</dbReference>
<evidence type="ECO:0000313" key="6">
    <source>
        <dbReference type="Proteomes" id="UP000216133"/>
    </source>
</evidence>
<evidence type="ECO:0000256" key="1">
    <source>
        <dbReference type="ARBA" id="ARBA00004752"/>
    </source>
</evidence>
<evidence type="ECO:0000259" key="4">
    <source>
        <dbReference type="Pfam" id="PF03717"/>
    </source>
</evidence>
<name>A0A268QUH8_SHOCL</name>
<dbReference type="Pfam" id="PF03717">
    <property type="entry name" value="PBP_dimer"/>
    <property type="match status" value="1"/>
</dbReference>
<dbReference type="Proteomes" id="UP000216133">
    <property type="component" value="Unassembled WGS sequence"/>
</dbReference>
<comment type="catalytic activity">
    <reaction evidence="3">
        <text>Preferential cleavage: (Ac)2-L-Lys-D-Ala-|-D-Ala. Also transpeptidation of peptidyl-alanyl moieties that are N-acyl substituents of D-alanine.</text>
        <dbReference type="EC" id="3.4.16.4"/>
    </reaction>
</comment>
<dbReference type="GO" id="GO:0009002">
    <property type="term" value="F:serine-type D-Ala-D-Ala carboxypeptidase activity"/>
    <property type="evidence" value="ECO:0007669"/>
    <property type="project" value="UniProtKB-EC"/>
</dbReference>
<gene>
    <name evidence="5" type="ORF">CHH61_26940</name>
</gene>
<reference evidence="5 6" key="1">
    <citation type="submission" date="2017-07" db="EMBL/GenBank/DDBJ databases">
        <title>Isolation and whole genome analysis of endospore-forming bacteria from heroin.</title>
        <authorList>
            <person name="Kalinowski J."/>
            <person name="Ahrens B."/>
            <person name="Al-Dilaimi A."/>
            <person name="Winkler A."/>
            <person name="Wibberg D."/>
            <person name="Schleenbecker U."/>
            <person name="Ruckert C."/>
            <person name="Wolfel R."/>
            <person name="Grass G."/>
        </authorList>
    </citation>
    <scope>NUCLEOTIDE SEQUENCE [LARGE SCALE GENOMIC DNA]</scope>
    <source>
        <strain evidence="5 6">7523-2</strain>
    </source>
</reference>
<feature type="non-terminal residue" evidence="5">
    <location>
        <position position="66"/>
    </location>
</feature>
<dbReference type="GO" id="GO:0009252">
    <property type="term" value="P:peptidoglycan biosynthetic process"/>
    <property type="evidence" value="ECO:0007669"/>
    <property type="project" value="UniProtKB-UniPathway"/>
</dbReference>
<dbReference type="UniPathway" id="UPA00219"/>
<organism evidence="5 6">
    <name type="scientific">Shouchella clausii</name>
    <name type="common">Alkalihalobacillus clausii</name>
    <dbReference type="NCBI Taxonomy" id="79880"/>
    <lineage>
        <taxon>Bacteria</taxon>
        <taxon>Bacillati</taxon>
        <taxon>Bacillota</taxon>
        <taxon>Bacilli</taxon>
        <taxon>Bacillales</taxon>
        <taxon>Bacillaceae</taxon>
        <taxon>Shouchella</taxon>
    </lineage>
</organism>
<evidence type="ECO:0000313" key="5">
    <source>
        <dbReference type="EMBL" id="PAF11510.1"/>
    </source>
</evidence>
<dbReference type="Gene3D" id="3.90.1310.10">
    <property type="entry name" value="Penicillin-binding protein 2a (Domain 2)"/>
    <property type="match status" value="1"/>
</dbReference>
<evidence type="ECO:0000256" key="2">
    <source>
        <dbReference type="ARBA" id="ARBA00012448"/>
    </source>
</evidence>
<comment type="pathway">
    <text evidence="1">Cell wall biogenesis; peptidoglycan biosynthesis.</text>
</comment>
<dbReference type="Gene3D" id="1.10.10.1230">
    <property type="entry name" value="Penicillin-binding protein, N-terminal non-catalytic domain, head sub-domain"/>
    <property type="match status" value="1"/>
</dbReference>
<dbReference type="EC" id="3.4.16.4" evidence="2"/>
<protein>
    <recommendedName>
        <fullName evidence="2">serine-type D-Ala-D-Ala carboxypeptidase</fullName>
        <ecNumber evidence="2">3.4.16.4</ecNumber>
    </recommendedName>
</protein>
<dbReference type="SUPFAM" id="SSF56519">
    <property type="entry name" value="Penicillin binding protein dimerisation domain"/>
    <property type="match status" value="1"/>
</dbReference>
<dbReference type="EMBL" id="NPBS01001109">
    <property type="protein sequence ID" value="PAF11510.1"/>
    <property type="molecule type" value="Genomic_DNA"/>
</dbReference>
<dbReference type="GO" id="GO:0008658">
    <property type="term" value="F:penicillin binding"/>
    <property type="evidence" value="ECO:0007669"/>
    <property type="project" value="InterPro"/>
</dbReference>
<dbReference type="InterPro" id="IPR005311">
    <property type="entry name" value="PBP_dimer"/>
</dbReference>
<dbReference type="InterPro" id="IPR036138">
    <property type="entry name" value="PBP_dimer_sf"/>
</dbReference>
<evidence type="ECO:0000256" key="3">
    <source>
        <dbReference type="ARBA" id="ARBA00034000"/>
    </source>
</evidence>
<sequence>FTSGYALTPQIVKNKKVTPEEFAVVSENLQVLPGVDTTTDWERYYAFGDTLKSVLGKVTSSDEGLP</sequence>
<feature type="non-terminal residue" evidence="5">
    <location>
        <position position="1"/>
    </location>
</feature>
<comment type="caution">
    <text evidence="5">The sequence shown here is derived from an EMBL/GenBank/DDBJ whole genome shotgun (WGS) entry which is preliminary data.</text>
</comment>
<dbReference type="AlphaFoldDB" id="A0A268QUH8"/>